<dbReference type="Pfam" id="PF00249">
    <property type="entry name" value="Myb_DNA-binding"/>
    <property type="match status" value="1"/>
</dbReference>
<evidence type="ECO:0000259" key="3">
    <source>
        <dbReference type="PROSITE" id="PS51767"/>
    </source>
</evidence>
<dbReference type="InterPro" id="IPR033121">
    <property type="entry name" value="PEPTIDASE_A1"/>
</dbReference>
<dbReference type="SUPFAM" id="SSF46689">
    <property type="entry name" value="Homeodomain-like"/>
    <property type="match status" value="1"/>
</dbReference>
<organism evidence="4 5">
    <name type="scientific">Datura stramonium</name>
    <name type="common">Jimsonweed</name>
    <name type="synonym">Common thornapple</name>
    <dbReference type="NCBI Taxonomy" id="4076"/>
    <lineage>
        <taxon>Eukaryota</taxon>
        <taxon>Viridiplantae</taxon>
        <taxon>Streptophyta</taxon>
        <taxon>Embryophyta</taxon>
        <taxon>Tracheophyta</taxon>
        <taxon>Spermatophyta</taxon>
        <taxon>Magnoliopsida</taxon>
        <taxon>eudicotyledons</taxon>
        <taxon>Gunneridae</taxon>
        <taxon>Pentapetalae</taxon>
        <taxon>asterids</taxon>
        <taxon>lamiids</taxon>
        <taxon>Solanales</taxon>
        <taxon>Solanaceae</taxon>
        <taxon>Solanoideae</taxon>
        <taxon>Datureae</taxon>
        <taxon>Datura</taxon>
    </lineage>
</organism>
<reference evidence="4 5" key="1">
    <citation type="journal article" date="2021" name="BMC Genomics">
        <title>Datura genome reveals duplications of psychoactive alkaloid biosynthetic genes and high mutation rate following tissue culture.</title>
        <authorList>
            <person name="Rajewski A."/>
            <person name="Carter-House D."/>
            <person name="Stajich J."/>
            <person name="Litt A."/>
        </authorList>
    </citation>
    <scope>NUCLEOTIDE SEQUENCE [LARGE SCALE GENOMIC DNA]</scope>
    <source>
        <strain evidence="4">AR-01</strain>
    </source>
</reference>
<comment type="similarity">
    <text evidence="1">Belongs to the peptidase A1 family.</text>
</comment>
<comment type="caution">
    <text evidence="4">The sequence shown here is derived from an EMBL/GenBank/DDBJ whole genome shotgun (WGS) entry which is preliminary data.</text>
</comment>
<dbReference type="PROSITE" id="PS50090">
    <property type="entry name" value="MYB_LIKE"/>
    <property type="match status" value="1"/>
</dbReference>
<dbReference type="InterPro" id="IPR001005">
    <property type="entry name" value="SANT/Myb"/>
</dbReference>
<protein>
    <submittedName>
        <fullName evidence="4">Uncharacterized protein</fullName>
    </submittedName>
</protein>
<dbReference type="Gene3D" id="2.40.70.10">
    <property type="entry name" value="Acid Proteases"/>
    <property type="match status" value="2"/>
</dbReference>
<dbReference type="InterPro" id="IPR032799">
    <property type="entry name" value="TAXi_C"/>
</dbReference>
<keyword evidence="5" id="KW-1185">Reference proteome</keyword>
<dbReference type="SUPFAM" id="SSF50630">
    <property type="entry name" value="Acid proteases"/>
    <property type="match status" value="1"/>
</dbReference>
<evidence type="ECO:0000256" key="1">
    <source>
        <dbReference type="ARBA" id="ARBA00007447"/>
    </source>
</evidence>
<dbReference type="PANTHER" id="PTHR13683:SF274">
    <property type="entry name" value="PROTEIN ASPARTIC PROTEASE IN GUARD CELL 1"/>
    <property type="match status" value="1"/>
</dbReference>
<gene>
    <name evidence="4" type="ORF">HAX54_045320</name>
</gene>
<evidence type="ECO:0000259" key="2">
    <source>
        <dbReference type="PROSITE" id="PS50090"/>
    </source>
</evidence>
<evidence type="ECO:0000313" key="5">
    <source>
        <dbReference type="Proteomes" id="UP000823775"/>
    </source>
</evidence>
<dbReference type="Pfam" id="PF14543">
    <property type="entry name" value="TAXi_N"/>
    <property type="match status" value="1"/>
</dbReference>
<dbReference type="EMBL" id="JACEIK010000070">
    <property type="protein sequence ID" value="MCD7448672.1"/>
    <property type="molecule type" value="Genomic_DNA"/>
</dbReference>
<evidence type="ECO:0000313" key="4">
    <source>
        <dbReference type="EMBL" id="MCD7448672.1"/>
    </source>
</evidence>
<sequence length="517" mass="56366">MSAPNSVVWSSEEDRVFENAIAMLHCIDDSKEQWQKIALMVPNKTIEELKRHYQLLVDDVTAIENGYVPIPNYSVDENRHGHSRVSTGNWQSNGNGFAATAQYQEKRKGRPWTKEEHRDYTSLTLSRLARDSARVSSLTAMLQLSRTNFTRSDLKPVRTMLRPEEIQTPITSGSNQGSGEYFARLGVGEPSKEFYMTIDTGSDINWLQCEPCYQCYQQTDPLFDPSDSSTYNLVSCDSPECSALDGSSCSIDSCMYQLSYGDGSFTIGELATETVSFGDSGSLSDVAIGCGHDNEGLFIGSAGLIGLGGGSLSLPSQIRASSFSYCLVDRDSDTSSTLEFNSAGPSDSVFAPLLRNSRRNTFSYVGMEGISVGGEMLPVPSNIFQMDDSGSGGVIVDSGTTVTRLQSSVYDSLRDTFLKYAQNLPSAEGFVLFDTCFDLSSMRSVSVPTVAFHFAGGKWLPLHAKNTLVPVNSSGKYCLAFAPTNEPLSIIGNIQQQGTRVSYDLTNNLVGFSLDKC</sequence>
<dbReference type="SMART" id="SM00717">
    <property type="entry name" value="SANT"/>
    <property type="match status" value="1"/>
</dbReference>
<dbReference type="PROSITE" id="PS00141">
    <property type="entry name" value="ASP_PROTEASE"/>
    <property type="match status" value="1"/>
</dbReference>
<dbReference type="InterPro" id="IPR001969">
    <property type="entry name" value="Aspartic_peptidase_AS"/>
</dbReference>
<dbReference type="CDD" id="cd00167">
    <property type="entry name" value="SANT"/>
    <property type="match status" value="1"/>
</dbReference>
<dbReference type="InterPro" id="IPR021109">
    <property type="entry name" value="Peptidase_aspartic_dom_sf"/>
</dbReference>
<dbReference type="InterPro" id="IPR001461">
    <property type="entry name" value="Aspartic_peptidase_A1"/>
</dbReference>
<name>A0ABS8RPY2_DATST</name>
<dbReference type="Proteomes" id="UP000823775">
    <property type="component" value="Unassembled WGS sequence"/>
</dbReference>
<proteinExistence type="inferred from homology"/>
<dbReference type="Gene3D" id="1.10.10.60">
    <property type="entry name" value="Homeodomain-like"/>
    <property type="match status" value="1"/>
</dbReference>
<feature type="domain" description="Peptidase A1" evidence="3">
    <location>
        <begin position="181"/>
        <end position="513"/>
    </location>
</feature>
<accession>A0ABS8RPY2</accession>
<dbReference type="PANTHER" id="PTHR13683">
    <property type="entry name" value="ASPARTYL PROTEASES"/>
    <property type="match status" value="1"/>
</dbReference>
<feature type="domain" description="Myb-like" evidence="2">
    <location>
        <begin position="9"/>
        <end position="57"/>
    </location>
</feature>
<dbReference type="InterPro" id="IPR032861">
    <property type="entry name" value="TAXi_N"/>
</dbReference>
<dbReference type="Pfam" id="PF14541">
    <property type="entry name" value="TAXi_C"/>
    <property type="match status" value="1"/>
</dbReference>
<dbReference type="InterPro" id="IPR009057">
    <property type="entry name" value="Homeodomain-like_sf"/>
</dbReference>
<dbReference type="PROSITE" id="PS51767">
    <property type="entry name" value="PEPTIDASE_A1"/>
    <property type="match status" value="1"/>
</dbReference>